<evidence type="ECO:0000313" key="3">
    <source>
        <dbReference type="EMBL" id="AUG87125.1"/>
    </source>
</evidence>
<protein>
    <recommendedName>
        <fullName evidence="2">Histidine kinase/HSP90-like ATPase domain-containing protein</fullName>
    </recommendedName>
</protein>
<dbReference type="Pfam" id="PF13581">
    <property type="entry name" value="HATPase_c_2"/>
    <property type="match status" value="1"/>
</dbReference>
<keyword evidence="4" id="KW-1185">Reference proteome</keyword>
<evidence type="ECO:0000259" key="2">
    <source>
        <dbReference type="Pfam" id="PF13581"/>
    </source>
</evidence>
<gene>
    <name evidence="3" type="ORF">SEA_ABBEYMIKOLON_55</name>
</gene>
<reference evidence="3 4" key="1">
    <citation type="submission" date="2017-11" db="EMBL/GenBank/DDBJ databases">
        <authorList>
            <person name="Mikolon A."/>
            <person name="Lin K.X."/>
            <person name="Rigg S.J."/>
            <person name="Wilson J.M."/>
            <person name="Nayek S."/>
            <person name="Hughes L.E."/>
            <person name="Garlena R.A."/>
            <person name="Russell D.A."/>
            <person name="Pope W.H."/>
            <person name="Jacobs-Sera D."/>
            <person name="Hendrix R.W."/>
            <person name="Hatfull G.F."/>
        </authorList>
    </citation>
    <scope>NUCLEOTIDE SEQUENCE [LARGE SCALE GENOMIC DNA]</scope>
</reference>
<dbReference type="SUPFAM" id="SSF55874">
    <property type="entry name" value="ATPase domain of HSP90 chaperone/DNA topoisomerase II/histidine kinase"/>
    <property type="match status" value="1"/>
</dbReference>
<organism evidence="3 4">
    <name type="scientific">Streptomyces phage AbbeyMikolon</name>
    <dbReference type="NCBI Taxonomy" id="2059880"/>
    <lineage>
        <taxon>Viruses</taxon>
        <taxon>Duplodnaviria</taxon>
        <taxon>Heunggongvirae</taxon>
        <taxon>Uroviricota</taxon>
        <taxon>Caudoviricetes</taxon>
        <taxon>Abbeymikolonvirus</taxon>
        <taxon>Abbeymikolonvirus abbeymikolon</taxon>
    </lineage>
</organism>
<dbReference type="Gene3D" id="3.30.565.10">
    <property type="entry name" value="Histidine kinase-like ATPase, C-terminal domain"/>
    <property type="match status" value="1"/>
</dbReference>
<dbReference type="InterPro" id="IPR050267">
    <property type="entry name" value="Anti-sigma-factor_SerPK"/>
</dbReference>
<dbReference type="PANTHER" id="PTHR35526">
    <property type="entry name" value="ANTI-SIGMA-F FACTOR RSBW-RELATED"/>
    <property type="match status" value="1"/>
</dbReference>
<feature type="domain" description="Histidine kinase/HSP90-like ATPase" evidence="2">
    <location>
        <begin position="41"/>
        <end position="136"/>
    </location>
</feature>
<dbReference type="CDD" id="cd16936">
    <property type="entry name" value="HATPase_RsbW-like"/>
    <property type="match status" value="1"/>
</dbReference>
<dbReference type="InterPro" id="IPR003594">
    <property type="entry name" value="HATPase_dom"/>
</dbReference>
<dbReference type="GO" id="GO:0004674">
    <property type="term" value="F:protein serine/threonine kinase activity"/>
    <property type="evidence" value="ECO:0007669"/>
    <property type="project" value="UniProtKB-KW"/>
</dbReference>
<dbReference type="InterPro" id="IPR036890">
    <property type="entry name" value="HATPase_C_sf"/>
</dbReference>
<dbReference type="Proteomes" id="UP000241350">
    <property type="component" value="Segment"/>
</dbReference>
<dbReference type="PANTHER" id="PTHR35526:SF3">
    <property type="entry name" value="ANTI-SIGMA-F FACTOR RSBW"/>
    <property type="match status" value="1"/>
</dbReference>
<evidence type="ECO:0000256" key="1">
    <source>
        <dbReference type="ARBA" id="ARBA00022527"/>
    </source>
</evidence>
<evidence type="ECO:0000313" key="4">
    <source>
        <dbReference type="Proteomes" id="UP000241350"/>
    </source>
</evidence>
<keyword evidence="1" id="KW-0723">Serine/threonine-protein kinase</keyword>
<keyword evidence="1" id="KW-0418">Kinase</keyword>
<keyword evidence="1" id="KW-0808">Transferase</keyword>
<accession>A0A2H5BLI4</accession>
<proteinExistence type="predicted"/>
<dbReference type="EMBL" id="MG593800">
    <property type="protein sequence ID" value="AUG87125.1"/>
    <property type="molecule type" value="Genomic_DNA"/>
</dbReference>
<name>A0A2H5BLI4_9CAUD</name>
<sequence length="179" mass="19929">MTPRHEAPAHLLVQGPVHAQRWGSVGFKVDDPRAPGECRRAARWMLGEWRLTWVPELVDDVAVMVSELVTNVQRHAGEEFPAGSFTLWHPGRRLVLTVHDKGELPWSSGWWSRAQSADNWETGRGLALVRTLAANHIGEVDVVADGDRKWPGKVVRVSMLLPNHAYPPVTSPFQALAKA</sequence>